<gene>
    <name evidence="6" type="ORF">DWZ29_13485</name>
    <name evidence="5" type="ORF">ERS852578_01606</name>
</gene>
<dbReference type="EMBL" id="QRQO01000050">
    <property type="protein sequence ID" value="RHN10152.1"/>
    <property type="molecule type" value="Genomic_DNA"/>
</dbReference>
<dbReference type="EMBL" id="CYYC01000017">
    <property type="protein sequence ID" value="CUN00616.1"/>
    <property type="molecule type" value="Genomic_DNA"/>
</dbReference>
<evidence type="ECO:0000313" key="5">
    <source>
        <dbReference type="EMBL" id="CUN00616.1"/>
    </source>
</evidence>
<dbReference type="PROSITE" id="PS50949">
    <property type="entry name" value="HTH_GNTR"/>
    <property type="match status" value="1"/>
</dbReference>
<dbReference type="SUPFAM" id="SSF46785">
    <property type="entry name" value="Winged helix' DNA-binding domain"/>
    <property type="match status" value="1"/>
</dbReference>
<dbReference type="GO" id="GO:0003700">
    <property type="term" value="F:DNA-binding transcription factor activity"/>
    <property type="evidence" value="ECO:0007669"/>
    <property type="project" value="InterPro"/>
</dbReference>
<evidence type="ECO:0000256" key="1">
    <source>
        <dbReference type="ARBA" id="ARBA00023015"/>
    </source>
</evidence>
<dbReference type="RefSeq" id="WP_055182898.1">
    <property type="nucleotide sequence ID" value="NZ_CAKXER010000036.1"/>
</dbReference>
<dbReference type="GO" id="GO:0003677">
    <property type="term" value="F:DNA binding"/>
    <property type="evidence" value="ECO:0007669"/>
    <property type="project" value="UniProtKB-KW"/>
</dbReference>
<keyword evidence="2" id="KW-0238">DNA-binding</keyword>
<name>A0A173TEP9_9FIRM</name>
<dbReference type="PANTHER" id="PTHR43537:SF51">
    <property type="entry name" value="HTH-TYPE TRANSCRIPTIONAL REGULATOR LGOR-RELATED"/>
    <property type="match status" value="1"/>
</dbReference>
<dbReference type="PRINTS" id="PR00035">
    <property type="entry name" value="HTHGNTR"/>
</dbReference>
<evidence type="ECO:0000313" key="7">
    <source>
        <dbReference type="Proteomes" id="UP000095390"/>
    </source>
</evidence>
<dbReference type="Pfam" id="PF00392">
    <property type="entry name" value="GntR"/>
    <property type="match status" value="1"/>
</dbReference>
<sequence length="208" mass="23672">MRALSEKRLSDYMAQQIADEILSGRIVGGTQLKQEELAEVFGASRIPIREAFQVLEGQGLIVRLATRRIYAVELSEEQIQIIYEMIGDILKKAVENLKNEDKGKEVITILSSDLSTSKRFDEILLECTDNAYLSKLLYTASDCYIRFAVSCGSNEQENKCREEMKQIILEENGVNLDSISGRKKIFKKIDVWMKVLSDIVNIERGKNK</sequence>
<dbReference type="AlphaFoldDB" id="A0A173TEP9"/>
<evidence type="ECO:0000313" key="6">
    <source>
        <dbReference type="EMBL" id="RHN10152.1"/>
    </source>
</evidence>
<reference evidence="6 8" key="2">
    <citation type="submission" date="2018-08" db="EMBL/GenBank/DDBJ databases">
        <title>A genome reference for cultivated species of the human gut microbiota.</title>
        <authorList>
            <person name="Zou Y."/>
            <person name="Xue W."/>
            <person name="Luo G."/>
        </authorList>
    </citation>
    <scope>NUCLEOTIDE SEQUENCE [LARGE SCALE GENOMIC DNA]</scope>
    <source>
        <strain evidence="6 8">AF31-17AC</strain>
    </source>
</reference>
<dbReference type="OrthoDB" id="154206at2"/>
<organism evidence="5 7">
    <name type="scientific">Anaerobutyricum hallii</name>
    <dbReference type="NCBI Taxonomy" id="39488"/>
    <lineage>
        <taxon>Bacteria</taxon>
        <taxon>Bacillati</taxon>
        <taxon>Bacillota</taxon>
        <taxon>Clostridia</taxon>
        <taxon>Lachnospirales</taxon>
        <taxon>Lachnospiraceae</taxon>
        <taxon>Anaerobutyricum</taxon>
    </lineage>
</organism>
<dbReference type="InterPro" id="IPR036390">
    <property type="entry name" value="WH_DNA-bd_sf"/>
</dbReference>
<dbReference type="Gene3D" id="1.10.10.10">
    <property type="entry name" value="Winged helix-like DNA-binding domain superfamily/Winged helix DNA-binding domain"/>
    <property type="match status" value="1"/>
</dbReference>
<dbReference type="Proteomes" id="UP000283700">
    <property type="component" value="Unassembled WGS sequence"/>
</dbReference>
<evidence type="ECO:0000313" key="8">
    <source>
        <dbReference type="Proteomes" id="UP000283700"/>
    </source>
</evidence>
<evidence type="ECO:0000256" key="3">
    <source>
        <dbReference type="ARBA" id="ARBA00023163"/>
    </source>
</evidence>
<dbReference type="CDD" id="cd07377">
    <property type="entry name" value="WHTH_GntR"/>
    <property type="match status" value="1"/>
</dbReference>
<protein>
    <submittedName>
        <fullName evidence="6">GntR family transcriptional regulator</fullName>
    </submittedName>
    <submittedName>
        <fullName evidence="5">Transcriptional regulator PdhR</fullName>
    </submittedName>
</protein>
<dbReference type="PANTHER" id="PTHR43537">
    <property type="entry name" value="TRANSCRIPTIONAL REGULATOR, GNTR FAMILY"/>
    <property type="match status" value="1"/>
</dbReference>
<dbReference type="SMART" id="SM00345">
    <property type="entry name" value="HTH_GNTR"/>
    <property type="match status" value="1"/>
</dbReference>
<dbReference type="InterPro" id="IPR036388">
    <property type="entry name" value="WH-like_DNA-bd_sf"/>
</dbReference>
<keyword evidence="3" id="KW-0804">Transcription</keyword>
<proteinExistence type="predicted"/>
<evidence type="ECO:0000259" key="4">
    <source>
        <dbReference type="PROSITE" id="PS50949"/>
    </source>
</evidence>
<accession>A0A173TEP9</accession>
<keyword evidence="1" id="KW-0805">Transcription regulation</keyword>
<dbReference type="Proteomes" id="UP000095390">
    <property type="component" value="Unassembled WGS sequence"/>
</dbReference>
<evidence type="ECO:0000256" key="2">
    <source>
        <dbReference type="ARBA" id="ARBA00023125"/>
    </source>
</evidence>
<reference evidence="5 7" key="1">
    <citation type="submission" date="2015-09" db="EMBL/GenBank/DDBJ databases">
        <authorList>
            <consortium name="Pathogen Informatics"/>
        </authorList>
    </citation>
    <scope>NUCLEOTIDE SEQUENCE [LARGE SCALE GENOMIC DNA]</scope>
    <source>
        <strain evidence="5 7">2789STDY5834966</strain>
    </source>
</reference>
<feature type="domain" description="HTH gntR-type" evidence="4">
    <location>
        <begin position="7"/>
        <end position="74"/>
    </location>
</feature>
<dbReference type="InterPro" id="IPR000524">
    <property type="entry name" value="Tscrpt_reg_HTH_GntR"/>
</dbReference>